<keyword evidence="2" id="KW-1185">Reference proteome</keyword>
<feature type="non-terminal residue" evidence="1">
    <location>
        <position position="92"/>
    </location>
</feature>
<evidence type="ECO:0000313" key="1">
    <source>
        <dbReference type="EMBL" id="ODQ78468.1"/>
    </source>
</evidence>
<sequence length="92" mass="9586">MFGKRDMSRQLLSLSPCLHAGGARNGDAKPARAIFAAVGIVEVKCGVPPQLSFAHSSFGTNTCATWLVTAVSTSPRHARSNGCNMSSPGLNL</sequence>
<protein>
    <submittedName>
        <fullName evidence="1">Uncharacterized protein</fullName>
    </submittedName>
</protein>
<dbReference type="Proteomes" id="UP000094336">
    <property type="component" value="Unassembled WGS sequence"/>
</dbReference>
<name>A0A1E3QLH5_9ASCO</name>
<dbReference type="EMBL" id="KV454435">
    <property type="protein sequence ID" value="ODQ78468.1"/>
    <property type="molecule type" value="Genomic_DNA"/>
</dbReference>
<evidence type="ECO:0000313" key="2">
    <source>
        <dbReference type="Proteomes" id="UP000094336"/>
    </source>
</evidence>
<accession>A0A1E3QLH5</accession>
<dbReference type="RefSeq" id="XP_018983796.1">
    <property type="nucleotide sequence ID" value="XM_019129479.1"/>
</dbReference>
<dbReference type="AlphaFoldDB" id="A0A1E3QLH5"/>
<dbReference type="GeneID" id="30147332"/>
<proteinExistence type="predicted"/>
<reference evidence="2" key="1">
    <citation type="submission" date="2016-05" db="EMBL/GenBank/DDBJ databases">
        <title>Comparative genomics of biotechnologically important yeasts.</title>
        <authorList>
            <consortium name="DOE Joint Genome Institute"/>
            <person name="Riley R."/>
            <person name="Haridas S."/>
            <person name="Wolfe K.H."/>
            <person name="Lopes M.R."/>
            <person name="Hittinger C.T."/>
            <person name="Goker M."/>
            <person name="Salamov A."/>
            <person name="Wisecaver J."/>
            <person name="Long T.M."/>
            <person name="Aerts A.L."/>
            <person name="Barry K."/>
            <person name="Choi C."/>
            <person name="Clum A."/>
            <person name="Coughlan A.Y."/>
            <person name="Deshpande S."/>
            <person name="Douglass A.P."/>
            <person name="Hanson S.J."/>
            <person name="Klenk H.-P."/>
            <person name="Labutti K."/>
            <person name="Lapidus A."/>
            <person name="Lindquist E."/>
            <person name="Lipzen A."/>
            <person name="Meier-Kolthoff J.P."/>
            <person name="Ohm R.A."/>
            <person name="Otillar R.P."/>
            <person name="Pangilinan J."/>
            <person name="Peng Y."/>
            <person name="Rokas A."/>
            <person name="Rosa C.A."/>
            <person name="Scheuner C."/>
            <person name="Sibirny A.A."/>
            <person name="Slot J.C."/>
            <person name="Stielow J.B."/>
            <person name="Sun H."/>
            <person name="Kurtzman C.P."/>
            <person name="Blackwell M."/>
            <person name="Grigoriev I.V."/>
            <person name="Jeffries T.W."/>
        </authorList>
    </citation>
    <scope>NUCLEOTIDE SEQUENCE [LARGE SCALE GENOMIC DNA]</scope>
    <source>
        <strain evidence="2">NRRL Y-12698</strain>
    </source>
</reference>
<gene>
    <name evidence="1" type="ORF">BABINDRAFT_162684</name>
</gene>
<organism evidence="1 2">
    <name type="scientific">Babjeviella inositovora NRRL Y-12698</name>
    <dbReference type="NCBI Taxonomy" id="984486"/>
    <lineage>
        <taxon>Eukaryota</taxon>
        <taxon>Fungi</taxon>
        <taxon>Dikarya</taxon>
        <taxon>Ascomycota</taxon>
        <taxon>Saccharomycotina</taxon>
        <taxon>Pichiomycetes</taxon>
        <taxon>Serinales incertae sedis</taxon>
        <taxon>Babjeviella</taxon>
    </lineage>
</organism>